<reference evidence="4" key="1">
    <citation type="submission" date="2016-10" db="EMBL/GenBank/DDBJ databases">
        <authorList>
            <person name="Varghese N."/>
            <person name="Submissions S."/>
        </authorList>
    </citation>
    <scope>NUCLEOTIDE SEQUENCE [LARGE SCALE GENOMIC DNA]</scope>
    <source>
        <strain evidence="4">CGMCC 1.7738</strain>
    </source>
</reference>
<keyword evidence="1" id="KW-0812">Transmembrane</keyword>
<evidence type="ECO:0000313" key="3">
    <source>
        <dbReference type="EMBL" id="SFL67696.1"/>
    </source>
</evidence>
<protein>
    <recommendedName>
        <fullName evidence="2">DUF7344 domain-containing protein</fullName>
    </recommendedName>
</protein>
<feature type="domain" description="DUF7344" evidence="2">
    <location>
        <begin position="30"/>
        <end position="109"/>
    </location>
</feature>
<dbReference type="Proteomes" id="UP000199607">
    <property type="component" value="Unassembled WGS sequence"/>
</dbReference>
<proteinExistence type="predicted"/>
<feature type="transmembrane region" description="Helical" evidence="1">
    <location>
        <begin position="137"/>
        <end position="157"/>
    </location>
</feature>
<organism evidence="3 4">
    <name type="scientific">Halogranum rubrum</name>
    <dbReference type="NCBI Taxonomy" id="553466"/>
    <lineage>
        <taxon>Archaea</taxon>
        <taxon>Methanobacteriati</taxon>
        <taxon>Methanobacteriota</taxon>
        <taxon>Stenosarchaea group</taxon>
        <taxon>Halobacteria</taxon>
        <taxon>Halobacteriales</taxon>
        <taxon>Haloferacaceae</taxon>
    </lineage>
</organism>
<dbReference type="Pfam" id="PF24035">
    <property type="entry name" value="DUF7344"/>
    <property type="match status" value="1"/>
</dbReference>
<keyword evidence="1" id="KW-0472">Membrane</keyword>
<accession>A0A1I4JNI9</accession>
<sequence>MELTTIQGEVGRNSPDEQSGAITLSTDNLFEILKNERRREVLDFLNTNGGSATLSDVAEHIAAIENGIDLHAISSQQRKRVYIGLYQVHLPKMASYGIIDFEKNRGTIELRPAAAPLLPYLYADPVVPESNLITLRLSAVVVYVLLVAAGLLGVPVLSGLPAAGWAIASTVALLAFVVSEALTD</sequence>
<dbReference type="EMBL" id="FOTC01000012">
    <property type="protein sequence ID" value="SFL67696.1"/>
    <property type="molecule type" value="Genomic_DNA"/>
</dbReference>
<name>A0A1I4JNI9_9EURY</name>
<evidence type="ECO:0000313" key="4">
    <source>
        <dbReference type="Proteomes" id="UP000199607"/>
    </source>
</evidence>
<gene>
    <name evidence="3" type="ORF">SAMN04487950_4580</name>
</gene>
<evidence type="ECO:0000256" key="1">
    <source>
        <dbReference type="SAM" id="Phobius"/>
    </source>
</evidence>
<evidence type="ECO:0000259" key="2">
    <source>
        <dbReference type="Pfam" id="PF24035"/>
    </source>
</evidence>
<keyword evidence="1" id="KW-1133">Transmembrane helix</keyword>
<dbReference type="RefSeq" id="WP_089872782.1">
    <property type="nucleotide sequence ID" value="NZ_FOTC01000012.1"/>
</dbReference>
<keyword evidence="4" id="KW-1185">Reference proteome</keyword>
<dbReference type="AlphaFoldDB" id="A0A1I4JNI9"/>
<feature type="transmembrane region" description="Helical" evidence="1">
    <location>
        <begin position="163"/>
        <end position="182"/>
    </location>
</feature>
<dbReference type="InterPro" id="IPR055768">
    <property type="entry name" value="DUF7344"/>
</dbReference>